<evidence type="ECO:0000313" key="2">
    <source>
        <dbReference type="EMBL" id="VVM85711.1"/>
    </source>
</evidence>
<evidence type="ECO:0000313" key="3">
    <source>
        <dbReference type="Proteomes" id="UP000326595"/>
    </source>
</evidence>
<evidence type="ECO:0000313" key="1">
    <source>
        <dbReference type="EMBL" id="CAK9892358.1"/>
    </source>
</evidence>
<dbReference type="EMBL" id="CABVHG010000013">
    <property type="protein sequence ID" value="VVM85711.1"/>
    <property type="molecule type" value="Genomic_DNA"/>
</dbReference>
<proteinExistence type="predicted"/>
<accession>A0A5E6SXT6</accession>
<dbReference type="EMBL" id="OZ024668">
    <property type="protein sequence ID" value="CAK9892358.1"/>
    <property type="molecule type" value="Genomic_DNA"/>
</dbReference>
<dbReference type="Proteomes" id="UP000326595">
    <property type="component" value="Chromosome"/>
</dbReference>
<gene>
    <name evidence="2" type="ORF">PS652_02517</name>
    <name evidence="1" type="ORF">PS652_05223</name>
</gene>
<sequence>MTRTSINQMNTVIVLHSKLLTLVGPVLNDIPAGPLKHSPAVLRDFCQVV</sequence>
<organism evidence="2">
    <name type="scientific">Pseudomonas fluorescens</name>
    <dbReference type="NCBI Taxonomy" id="294"/>
    <lineage>
        <taxon>Bacteria</taxon>
        <taxon>Pseudomonadati</taxon>
        <taxon>Pseudomonadota</taxon>
        <taxon>Gammaproteobacteria</taxon>
        <taxon>Pseudomonadales</taxon>
        <taxon>Pseudomonadaceae</taxon>
        <taxon>Pseudomonas</taxon>
    </lineage>
</organism>
<reference evidence="1 3" key="2">
    <citation type="submission" date="2024-03" db="EMBL/GenBank/DDBJ databases">
        <authorList>
            <person name="Alaster D. Moffat"/>
            <person name="Govind Chandra"/>
            <person name="Andrew W. Truman"/>
        </authorList>
    </citation>
    <scope>NUCLEOTIDE SEQUENCE [LARGE SCALE GENOMIC DNA]</scope>
    <source>
        <strain evidence="1">PS652</strain>
    </source>
</reference>
<reference evidence="2" key="1">
    <citation type="submission" date="2019-09" db="EMBL/GenBank/DDBJ databases">
        <authorList>
            <person name="Chandra G."/>
            <person name="Truman W A."/>
        </authorList>
    </citation>
    <scope>NUCLEOTIDE SEQUENCE [LARGE SCALE GENOMIC DNA]</scope>
    <source>
        <strain evidence="2">PS652</strain>
    </source>
</reference>
<protein>
    <submittedName>
        <fullName evidence="2">Uncharacterized protein</fullName>
    </submittedName>
</protein>
<dbReference type="AlphaFoldDB" id="A0A5E6SXT6"/>
<name>A0A5E6SXT6_PSEFL</name>